<keyword evidence="7" id="KW-0998">Cell outer membrane</keyword>
<dbReference type="Pfam" id="PF02321">
    <property type="entry name" value="OEP"/>
    <property type="match status" value="2"/>
</dbReference>
<evidence type="ECO:0000313" key="10">
    <source>
        <dbReference type="Proteomes" id="UP001560573"/>
    </source>
</evidence>
<dbReference type="PANTHER" id="PTHR30026">
    <property type="entry name" value="OUTER MEMBRANE PROTEIN TOLC"/>
    <property type="match status" value="1"/>
</dbReference>
<keyword evidence="10" id="KW-1185">Reference proteome</keyword>
<comment type="similarity">
    <text evidence="2">Belongs to the outer membrane factor (OMF) (TC 1.B.17) family.</text>
</comment>
<dbReference type="SUPFAM" id="SSF56954">
    <property type="entry name" value="Outer membrane efflux proteins (OEP)"/>
    <property type="match status" value="1"/>
</dbReference>
<evidence type="ECO:0000256" key="8">
    <source>
        <dbReference type="SAM" id="Coils"/>
    </source>
</evidence>
<evidence type="ECO:0000313" key="9">
    <source>
        <dbReference type="EMBL" id="MEX6689886.1"/>
    </source>
</evidence>
<evidence type="ECO:0000256" key="5">
    <source>
        <dbReference type="ARBA" id="ARBA00022692"/>
    </source>
</evidence>
<reference evidence="9 10" key="1">
    <citation type="submission" date="2023-07" db="EMBL/GenBank/DDBJ databases">
        <authorList>
            <person name="Lian W.-H."/>
        </authorList>
    </citation>
    <scope>NUCLEOTIDE SEQUENCE [LARGE SCALE GENOMIC DNA]</scope>
    <source>
        <strain evidence="9 10">SYSU DXS3180</strain>
    </source>
</reference>
<keyword evidence="8" id="KW-0175">Coiled coil</keyword>
<dbReference type="Gene3D" id="1.20.1600.10">
    <property type="entry name" value="Outer membrane efflux proteins (OEP)"/>
    <property type="match status" value="1"/>
</dbReference>
<evidence type="ECO:0000256" key="4">
    <source>
        <dbReference type="ARBA" id="ARBA00022452"/>
    </source>
</evidence>
<sequence>MKLINSIILTSILLIGSLTSFGQQNKAHALSMQDAFVLAAKNSAQLKVSKISTALAHQKVEIAKLGRLPEISTGLNYGYLSNSQIWDPSFGKHLTRSIPHNLTQFSVQASEVIFRGGEVANNLKKANLEEQIAVLNQNKSLEDIKFLVAAKYLDIYRLINQREVYVDNIESSQERLKNILSLQKQGLVTNNDVLRTKLIISDLQLAVRKTDDNIEIINQQFNTVLGIDLYEKLIPDSSLLTYAFGDEDIKKLMTMAYENNKELKTVTKEIEAAQTNMKVTSAERYPRVSLFAANNLQRPYTYSTPALDIYYNNWIAGVSVSYNISSIYQSVRKIKAAQIQIEQAVARDTVQQQNVEVAVNADLIKFNEAKYELTTYTDDLRSAEENYRIVEKKYFNQLALLADLIDATNTKIEAELKVSNARINAVYAHYQLQKSIGLL</sequence>
<dbReference type="PANTHER" id="PTHR30026:SF23">
    <property type="entry name" value="TO APRF-PUTATIVE OUTER MEMBRANE EFFLUX PROTEIN OR SECRETED ALKALINE PHOSPHATASE-RELATED"/>
    <property type="match status" value="1"/>
</dbReference>
<feature type="coiled-coil region" evidence="8">
    <location>
        <begin position="366"/>
        <end position="393"/>
    </location>
</feature>
<evidence type="ECO:0000256" key="1">
    <source>
        <dbReference type="ARBA" id="ARBA00004442"/>
    </source>
</evidence>
<gene>
    <name evidence="9" type="ORF">QTN47_20430</name>
</gene>
<evidence type="ECO:0000256" key="3">
    <source>
        <dbReference type="ARBA" id="ARBA00022448"/>
    </source>
</evidence>
<keyword evidence="6" id="KW-0472">Membrane</keyword>
<comment type="caution">
    <text evidence="9">The sequence shown here is derived from an EMBL/GenBank/DDBJ whole genome shotgun (WGS) entry which is preliminary data.</text>
</comment>
<dbReference type="InterPro" id="IPR051906">
    <property type="entry name" value="TolC-like"/>
</dbReference>
<dbReference type="RefSeq" id="WP_369331293.1">
    <property type="nucleotide sequence ID" value="NZ_JAULBC010000007.1"/>
</dbReference>
<dbReference type="EMBL" id="JAULBC010000007">
    <property type="protein sequence ID" value="MEX6689886.1"/>
    <property type="molecule type" value="Genomic_DNA"/>
</dbReference>
<organism evidence="9 10">
    <name type="scientific">Danxiaibacter flavus</name>
    <dbReference type="NCBI Taxonomy" id="3049108"/>
    <lineage>
        <taxon>Bacteria</taxon>
        <taxon>Pseudomonadati</taxon>
        <taxon>Bacteroidota</taxon>
        <taxon>Chitinophagia</taxon>
        <taxon>Chitinophagales</taxon>
        <taxon>Chitinophagaceae</taxon>
        <taxon>Danxiaibacter</taxon>
    </lineage>
</organism>
<keyword evidence="4" id="KW-1134">Transmembrane beta strand</keyword>
<evidence type="ECO:0000256" key="2">
    <source>
        <dbReference type="ARBA" id="ARBA00007613"/>
    </source>
</evidence>
<protein>
    <submittedName>
        <fullName evidence="9">TolC family protein</fullName>
    </submittedName>
</protein>
<name>A0ABV3ZJ20_9BACT</name>
<comment type="subcellular location">
    <subcellularLocation>
        <location evidence="1">Cell outer membrane</location>
    </subcellularLocation>
</comment>
<accession>A0ABV3ZJ20</accession>
<evidence type="ECO:0000256" key="7">
    <source>
        <dbReference type="ARBA" id="ARBA00023237"/>
    </source>
</evidence>
<dbReference type="InterPro" id="IPR003423">
    <property type="entry name" value="OMP_efflux"/>
</dbReference>
<proteinExistence type="inferred from homology"/>
<keyword evidence="5" id="KW-0812">Transmembrane</keyword>
<keyword evidence="3" id="KW-0813">Transport</keyword>
<dbReference type="Proteomes" id="UP001560573">
    <property type="component" value="Unassembled WGS sequence"/>
</dbReference>
<evidence type="ECO:0000256" key="6">
    <source>
        <dbReference type="ARBA" id="ARBA00023136"/>
    </source>
</evidence>